<dbReference type="InterPro" id="IPR012902">
    <property type="entry name" value="N_methyl_site"/>
</dbReference>
<evidence type="ECO:0000259" key="12">
    <source>
        <dbReference type="Pfam" id="PF12019"/>
    </source>
</evidence>
<dbReference type="AlphaFoldDB" id="A0A4R1XUF1"/>
<evidence type="ECO:0000256" key="9">
    <source>
        <dbReference type="ARBA" id="ARBA00025772"/>
    </source>
</evidence>
<evidence type="ECO:0000313" key="14">
    <source>
        <dbReference type="Proteomes" id="UP000294963"/>
    </source>
</evidence>
<reference evidence="13 14" key="1">
    <citation type="submission" date="2019-03" db="EMBL/GenBank/DDBJ databases">
        <title>Genomic analyses of the natural microbiome of Caenorhabditis elegans.</title>
        <authorList>
            <person name="Samuel B."/>
        </authorList>
    </citation>
    <scope>NUCLEOTIDE SEQUENCE [LARGE SCALE GENOMIC DNA]</scope>
    <source>
        <strain evidence="13 14">JUb89</strain>
    </source>
</reference>
<evidence type="ECO:0000256" key="2">
    <source>
        <dbReference type="ARBA" id="ARBA00021549"/>
    </source>
</evidence>
<feature type="transmembrane region" description="Helical" evidence="11">
    <location>
        <begin position="12"/>
        <end position="33"/>
    </location>
</feature>
<evidence type="ECO:0000256" key="7">
    <source>
        <dbReference type="ARBA" id="ARBA00022989"/>
    </source>
</evidence>
<keyword evidence="8 11" id="KW-0472">Membrane</keyword>
<dbReference type="OrthoDB" id="6120962at2"/>
<keyword evidence="3" id="KW-1003">Cell membrane</keyword>
<dbReference type="EMBL" id="SLVJ01000006">
    <property type="protein sequence ID" value="TCM68104.1"/>
    <property type="molecule type" value="Genomic_DNA"/>
</dbReference>
<dbReference type="NCBIfam" id="TIGR02532">
    <property type="entry name" value="IV_pilin_GFxxxE"/>
    <property type="match status" value="1"/>
</dbReference>
<comment type="subcellular location">
    <subcellularLocation>
        <location evidence="1">Cell inner membrane</location>
        <topology evidence="1">Single-pass membrane protein</topology>
    </subcellularLocation>
</comment>
<protein>
    <recommendedName>
        <fullName evidence="2">Type II secretion system protein H</fullName>
    </recommendedName>
    <alternativeName>
        <fullName evidence="10">General secretion pathway protein H</fullName>
    </alternativeName>
</protein>
<evidence type="ECO:0000256" key="3">
    <source>
        <dbReference type="ARBA" id="ARBA00022475"/>
    </source>
</evidence>
<evidence type="ECO:0000256" key="6">
    <source>
        <dbReference type="ARBA" id="ARBA00022692"/>
    </source>
</evidence>
<keyword evidence="14" id="KW-1185">Reference proteome</keyword>
<accession>A0A4R1XUF1</accession>
<keyword evidence="4" id="KW-0488">Methylation</keyword>
<evidence type="ECO:0000256" key="11">
    <source>
        <dbReference type="SAM" id="Phobius"/>
    </source>
</evidence>
<evidence type="ECO:0000256" key="1">
    <source>
        <dbReference type="ARBA" id="ARBA00004377"/>
    </source>
</evidence>
<dbReference type="Gene3D" id="3.55.40.10">
    <property type="entry name" value="minor pseudopilin epsh domain"/>
    <property type="match status" value="1"/>
</dbReference>
<sequence>MDHSITVYKKIKGFTLLELLVCLSIIAIIIVYAQPSFHHIGARQELSNLQHVIQQHINMARSHAITVHSDVVMCASANLEYCQNNQWHHGILLYIDRNKNRQLDVNETVLTATATQLKYGSFAWHGNASHPNTVVFQSDSGLPRGSIGSFRYCSFQHPEFSQDFPIGMMGHLRSIESTKCNKTTAE</sequence>
<organism evidence="13 14">
    <name type="scientific">Acinetobacter calcoaceticus</name>
    <dbReference type="NCBI Taxonomy" id="471"/>
    <lineage>
        <taxon>Bacteria</taxon>
        <taxon>Pseudomonadati</taxon>
        <taxon>Pseudomonadota</taxon>
        <taxon>Gammaproteobacteria</taxon>
        <taxon>Moraxellales</taxon>
        <taxon>Moraxellaceae</taxon>
        <taxon>Acinetobacter</taxon>
        <taxon>Acinetobacter calcoaceticus/baumannii complex</taxon>
    </lineage>
</organism>
<dbReference type="InterPro" id="IPR022346">
    <property type="entry name" value="T2SS_GspH"/>
</dbReference>
<comment type="caution">
    <text evidence="13">The sequence shown here is derived from an EMBL/GenBank/DDBJ whole genome shotgun (WGS) entry which is preliminary data.</text>
</comment>
<evidence type="ECO:0000256" key="5">
    <source>
        <dbReference type="ARBA" id="ARBA00022519"/>
    </source>
</evidence>
<proteinExistence type="inferred from homology"/>
<dbReference type="Proteomes" id="UP000294963">
    <property type="component" value="Unassembled WGS sequence"/>
</dbReference>
<evidence type="ECO:0000313" key="13">
    <source>
        <dbReference type="EMBL" id="TCM68104.1"/>
    </source>
</evidence>
<dbReference type="GO" id="GO:0015628">
    <property type="term" value="P:protein secretion by the type II secretion system"/>
    <property type="evidence" value="ECO:0007669"/>
    <property type="project" value="InterPro"/>
</dbReference>
<feature type="domain" description="General secretion pathway GspH" evidence="12">
    <location>
        <begin position="53"/>
        <end position="154"/>
    </location>
</feature>
<evidence type="ECO:0000256" key="10">
    <source>
        <dbReference type="ARBA" id="ARBA00030775"/>
    </source>
</evidence>
<gene>
    <name evidence="13" type="ORF">EC844_10686</name>
</gene>
<keyword evidence="5" id="KW-0997">Cell inner membrane</keyword>
<dbReference type="GO" id="GO:0015627">
    <property type="term" value="C:type II protein secretion system complex"/>
    <property type="evidence" value="ECO:0007669"/>
    <property type="project" value="InterPro"/>
</dbReference>
<keyword evidence="6 11" id="KW-0812">Transmembrane</keyword>
<dbReference type="SUPFAM" id="SSF54523">
    <property type="entry name" value="Pili subunits"/>
    <property type="match status" value="1"/>
</dbReference>
<evidence type="ECO:0000256" key="4">
    <source>
        <dbReference type="ARBA" id="ARBA00022481"/>
    </source>
</evidence>
<name>A0A4R1XUF1_ACICA</name>
<comment type="similarity">
    <text evidence="9">Belongs to the GSP H family.</text>
</comment>
<dbReference type="InterPro" id="IPR045584">
    <property type="entry name" value="Pilin-like"/>
</dbReference>
<dbReference type="Pfam" id="PF12019">
    <property type="entry name" value="GspH"/>
    <property type="match status" value="1"/>
</dbReference>
<keyword evidence="7 11" id="KW-1133">Transmembrane helix</keyword>
<dbReference type="GO" id="GO:0005886">
    <property type="term" value="C:plasma membrane"/>
    <property type="evidence" value="ECO:0007669"/>
    <property type="project" value="UniProtKB-SubCell"/>
</dbReference>
<dbReference type="Pfam" id="PF07963">
    <property type="entry name" value="N_methyl"/>
    <property type="match status" value="1"/>
</dbReference>
<evidence type="ECO:0000256" key="8">
    <source>
        <dbReference type="ARBA" id="ARBA00023136"/>
    </source>
</evidence>